<feature type="transmembrane region" description="Helical" evidence="1">
    <location>
        <begin position="68"/>
        <end position="89"/>
    </location>
</feature>
<feature type="transmembrane region" description="Helical" evidence="1">
    <location>
        <begin position="140"/>
        <end position="160"/>
    </location>
</feature>
<organism evidence="2 3">
    <name type="scientific">Aspergillus phoenicis ATCC 13157</name>
    <dbReference type="NCBI Taxonomy" id="1353007"/>
    <lineage>
        <taxon>Eukaryota</taxon>
        <taxon>Fungi</taxon>
        <taxon>Dikarya</taxon>
        <taxon>Ascomycota</taxon>
        <taxon>Pezizomycotina</taxon>
        <taxon>Eurotiomycetes</taxon>
        <taxon>Eurotiomycetidae</taxon>
        <taxon>Eurotiales</taxon>
        <taxon>Aspergillaceae</taxon>
        <taxon>Aspergillus</taxon>
    </lineage>
</organism>
<keyword evidence="1" id="KW-0472">Membrane</keyword>
<sequence>MHIRREMIFMPFFSYYDTRTMYNFPHLLHFYDQLISTTNFIHCKLMMNCDNNKNNVSKKKSCFRAYELLLSFPLGANAYYLLHLISLFFVSRATTPCTTTNNHSEPPGLICNILGVLFCKKMTFSLCFRPVKLWSFYRSSVPFLPLYVLIDLMNFVTSFLCLFNAPFMMLCYAIESEFAFLFPYVIWICLTA</sequence>
<keyword evidence="1" id="KW-1133">Transmembrane helix</keyword>
<evidence type="ECO:0000256" key="1">
    <source>
        <dbReference type="SAM" id="Phobius"/>
    </source>
</evidence>
<keyword evidence="1" id="KW-0812">Transmembrane</keyword>
<keyword evidence="3" id="KW-1185">Reference proteome</keyword>
<protein>
    <submittedName>
        <fullName evidence="2">Uncharacterized protein</fullName>
    </submittedName>
</protein>
<dbReference type="Proteomes" id="UP000254937">
    <property type="component" value="Unassembled WGS sequence"/>
</dbReference>
<accession>A0A370PPB9</accession>
<proteinExistence type="predicted"/>
<reference evidence="2 3" key="1">
    <citation type="submission" date="2018-07" db="EMBL/GenBank/DDBJ databases">
        <title>Section-level genome sequencing of Aspergillus section Nigri to investigate inter- and intra-species variation.</title>
        <authorList>
            <consortium name="DOE Joint Genome Institute"/>
            <person name="Vesth T.C."/>
            <person name="Nybo J.L."/>
            <person name="Theobald S."/>
            <person name="Frisvad J.C."/>
            <person name="Larsen T.O."/>
            <person name="Nielsen K.F."/>
            <person name="Hoof J.B."/>
            <person name="Brandl J."/>
            <person name="Salamov A."/>
            <person name="Riley R."/>
            <person name="Gladden J.M."/>
            <person name="Phatale P."/>
            <person name="Nielsen M.T."/>
            <person name="Lyhne E.K."/>
            <person name="Kogle M.E."/>
            <person name="Strasser K."/>
            <person name="McDonnell E."/>
            <person name="Barry K."/>
            <person name="Clum A."/>
            <person name="Chen C."/>
            <person name="Nolan M."/>
            <person name="Sandor L."/>
            <person name="Kuo A."/>
            <person name="Lipzen A."/>
            <person name="Hainaut M."/>
            <person name="Drula E."/>
            <person name="Tsang A."/>
            <person name="Magnuson J.K."/>
            <person name="Henrissat B."/>
            <person name="Wiebenga A."/>
            <person name="Simmons B.A."/>
            <person name="Makela M.R."/>
            <person name="De vries R.P."/>
            <person name="Grigoriev I.V."/>
            <person name="Mortensen U.H."/>
            <person name="Baker S.E."/>
            <person name="Andersen M.R."/>
        </authorList>
    </citation>
    <scope>NUCLEOTIDE SEQUENCE [LARGE SCALE GENOMIC DNA]</scope>
    <source>
        <strain evidence="2 3">ATCC 13157</strain>
    </source>
</reference>
<name>A0A370PPB9_ASPPH</name>
<evidence type="ECO:0000313" key="3">
    <source>
        <dbReference type="Proteomes" id="UP000254937"/>
    </source>
</evidence>
<evidence type="ECO:0000313" key="2">
    <source>
        <dbReference type="EMBL" id="RDK44035.1"/>
    </source>
</evidence>
<gene>
    <name evidence="2" type="ORF">M752DRAFT_149310</name>
</gene>
<dbReference type="AlphaFoldDB" id="A0A370PPB9"/>
<dbReference type="EMBL" id="KZ851850">
    <property type="protein sequence ID" value="RDK44035.1"/>
    <property type="molecule type" value="Genomic_DNA"/>
</dbReference>